<keyword evidence="3" id="KW-1185">Reference proteome</keyword>
<sequence>MIFFYLSLLSLTAMTFISGSNGFICDEDCADKPVFSPPSLVVQYGHSASVRCTACQQACQHEHTGMNISVGQPKKDGNLMLWKTEELLEWDVSATCYNTDHNGTRCCSHLPVTVYTSPRFIFLYLTEVIEDTPERTRYEVECSVIDAAPLENTVVTFYKEKNHTVQTLGELKSKHSSRTPASEVFTLFVPKLPDDNSLYWCEAKLDLGPEGPQPPVVFTSEKVHSHMRMTMSSSSKLNVSFTLCFMLLLFSLI</sequence>
<reference evidence="2" key="3">
    <citation type="submission" date="2025-09" db="UniProtKB">
        <authorList>
            <consortium name="Ensembl"/>
        </authorList>
    </citation>
    <scope>IDENTIFICATION</scope>
</reference>
<proteinExistence type="predicted"/>
<name>A0A672GA40_SALFA</name>
<dbReference type="PANTHER" id="PTHR13771:SF9">
    <property type="entry name" value="INTERCELLULAR ADHESION MOLECULE 5"/>
    <property type="match status" value="1"/>
</dbReference>
<dbReference type="Ensembl" id="ENSSFAT00005016358.1">
    <property type="protein sequence ID" value="ENSSFAP00005015716.1"/>
    <property type="gene ID" value="ENSSFAG00005008387.1"/>
</dbReference>
<evidence type="ECO:0000313" key="2">
    <source>
        <dbReference type="Ensembl" id="ENSSFAP00005015716.1"/>
    </source>
</evidence>
<dbReference type="InParanoid" id="A0A672GA40"/>
<dbReference type="GO" id="GO:0005178">
    <property type="term" value="F:integrin binding"/>
    <property type="evidence" value="ECO:0007669"/>
    <property type="project" value="InterPro"/>
</dbReference>
<dbReference type="InterPro" id="IPR047012">
    <property type="entry name" value="ICAM_VCAM"/>
</dbReference>
<dbReference type="Gene3D" id="2.60.40.10">
    <property type="entry name" value="Immunoglobulins"/>
    <property type="match status" value="2"/>
</dbReference>
<feature type="signal peptide" evidence="1">
    <location>
        <begin position="1"/>
        <end position="22"/>
    </location>
</feature>
<protein>
    <recommendedName>
        <fullName evidence="4">Ig-like domain-containing protein</fullName>
    </recommendedName>
</protein>
<dbReference type="SUPFAM" id="SSF48726">
    <property type="entry name" value="Immunoglobulin"/>
    <property type="match status" value="1"/>
</dbReference>
<dbReference type="Proteomes" id="UP000472267">
    <property type="component" value="Chromosome 6"/>
</dbReference>
<evidence type="ECO:0000256" key="1">
    <source>
        <dbReference type="SAM" id="SignalP"/>
    </source>
</evidence>
<dbReference type="OMA" id="DCADKPV"/>
<evidence type="ECO:0000313" key="3">
    <source>
        <dbReference type="Proteomes" id="UP000472267"/>
    </source>
</evidence>
<feature type="chain" id="PRO_5025368851" description="Ig-like domain-containing protein" evidence="1">
    <location>
        <begin position="23"/>
        <end position="253"/>
    </location>
</feature>
<reference evidence="2" key="1">
    <citation type="submission" date="2019-06" db="EMBL/GenBank/DDBJ databases">
        <authorList>
            <consortium name="Wellcome Sanger Institute Data Sharing"/>
        </authorList>
    </citation>
    <scope>NUCLEOTIDE SEQUENCE [LARGE SCALE GENOMIC DNA]</scope>
</reference>
<organism evidence="2 3">
    <name type="scientific">Salarias fasciatus</name>
    <name type="common">Jewelled blenny</name>
    <name type="synonym">Blennius fasciatus</name>
    <dbReference type="NCBI Taxonomy" id="181472"/>
    <lineage>
        <taxon>Eukaryota</taxon>
        <taxon>Metazoa</taxon>
        <taxon>Chordata</taxon>
        <taxon>Craniata</taxon>
        <taxon>Vertebrata</taxon>
        <taxon>Euteleostomi</taxon>
        <taxon>Actinopterygii</taxon>
        <taxon>Neopterygii</taxon>
        <taxon>Teleostei</taxon>
        <taxon>Neoteleostei</taxon>
        <taxon>Acanthomorphata</taxon>
        <taxon>Ovalentaria</taxon>
        <taxon>Blenniimorphae</taxon>
        <taxon>Blenniiformes</taxon>
        <taxon>Blennioidei</taxon>
        <taxon>Blenniidae</taxon>
        <taxon>Salariinae</taxon>
        <taxon>Salarias</taxon>
    </lineage>
</organism>
<reference evidence="2" key="2">
    <citation type="submission" date="2025-08" db="UniProtKB">
        <authorList>
            <consortium name="Ensembl"/>
        </authorList>
    </citation>
    <scope>IDENTIFICATION</scope>
</reference>
<keyword evidence="1" id="KW-0732">Signal</keyword>
<accession>A0A672GA40</accession>
<dbReference type="PANTHER" id="PTHR13771">
    <property type="entry name" value="INTERCELLULAR ADHESION MOLECULE"/>
    <property type="match status" value="1"/>
</dbReference>
<dbReference type="AlphaFoldDB" id="A0A672GA40"/>
<dbReference type="InterPro" id="IPR036179">
    <property type="entry name" value="Ig-like_dom_sf"/>
</dbReference>
<dbReference type="InterPro" id="IPR013783">
    <property type="entry name" value="Ig-like_fold"/>
</dbReference>
<dbReference type="GO" id="GO:0007155">
    <property type="term" value="P:cell adhesion"/>
    <property type="evidence" value="ECO:0007669"/>
    <property type="project" value="InterPro"/>
</dbReference>
<evidence type="ECO:0008006" key="4">
    <source>
        <dbReference type="Google" id="ProtNLM"/>
    </source>
</evidence>